<evidence type="ECO:0000259" key="4">
    <source>
        <dbReference type="PROSITE" id="PS50071"/>
    </source>
</evidence>
<accession>A0A8X6LJW0</accession>
<comment type="subcellular location">
    <subcellularLocation>
        <location evidence="1 2">Nucleus</location>
    </subcellularLocation>
</comment>
<comment type="caution">
    <text evidence="5">The sequence shown here is derived from an EMBL/GenBank/DDBJ whole genome shotgun (WGS) entry which is preliminary data.</text>
</comment>
<dbReference type="GO" id="GO:0000977">
    <property type="term" value="F:RNA polymerase II transcription regulatory region sequence-specific DNA binding"/>
    <property type="evidence" value="ECO:0007669"/>
    <property type="project" value="TreeGrafter"/>
</dbReference>
<feature type="DNA-binding region" description="Homeobox" evidence="2">
    <location>
        <begin position="22"/>
        <end position="34"/>
    </location>
</feature>
<dbReference type="Proteomes" id="UP000887116">
    <property type="component" value="Unassembled WGS sequence"/>
</dbReference>
<evidence type="ECO:0000313" key="5">
    <source>
        <dbReference type="EMBL" id="GFR12505.1"/>
    </source>
</evidence>
<evidence type="ECO:0000256" key="3">
    <source>
        <dbReference type="SAM" id="MobiDB-lite"/>
    </source>
</evidence>
<evidence type="ECO:0000256" key="1">
    <source>
        <dbReference type="ARBA" id="ARBA00004123"/>
    </source>
</evidence>
<dbReference type="PANTHER" id="PTHR24329">
    <property type="entry name" value="HOMEOBOX PROTEIN ARISTALESS"/>
    <property type="match status" value="1"/>
</dbReference>
<dbReference type="PANTHER" id="PTHR24329:SF543">
    <property type="entry name" value="FI01017P-RELATED"/>
    <property type="match status" value="1"/>
</dbReference>
<keyword evidence="2" id="KW-0539">Nucleus</keyword>
<name>A0A8X6LJW0_TRICU</name>
<dbReference type="EMBL" id="BMAO01016981">
    <property type="protein sequence ID" value="GFR12505.1"/>
    <property type="molecule type" value="Genomic_DNA"/>
</dbReference>
<dbReference type="OrthoDB" id="6436720at2759"/>
<dbReference type="InterPro" id="IPR001356">
    <property type="entry name" value="HD"/>
</dbReference>
<feature type="region of interest" description="Disordered" evidence="3">
    <location>
        <begin position="31"/>
        <end position="110"/>
    </location>
</feature>
<protein>
    <recommendedName>
        <fullName evidence="4">Homeobox domain-containing protein</fullName>
    </recommendedName>
</protein>
<keyword evidence="2" id="KW-0238">DNA-binding</keyword>
<dbReference type="AlphaFoldDB" id="A0A8X6LJW0"/>
<feature type="compositionally biased region" description="Low complexity" evidence="3">
    <location>
        <begin position="38"/>
        <end position="71"/>
    </location>
</feature>
<organism evidence="5 6">
    <name type="scientific">Trichonephila clavata</name>
    <name type="common">Joro spider</name>
    <name type="synonym">Nephila clavata</name>
    <dbReference type="NCBI Taxonomy" id="2740835"/>
    <lineage>
        <taxon>Eukaryota</taxon>
        <taxon>Metazoa</taxon>
        <taxon>Ecdysozoa</taxon>
        <taxon>Arthropoda</taxon>
        <taxon>Chelicerata</taxon>
        <taxon>Arachnida</taxon>
        <taxon>Araneae</taxon>
        <taxon>Araneomorphae</taxon>
        <taxon>Entelegynae</taxon>
        <taxon>Araneoidea</taxon>
        <taxon>Nephilidae</taxon>
        <taxon>Trichonephila</taxon>
    </lineage>
</organism>
<keyword evidence="6" id="KW-1185">Reference proteome</keyword>
<dbReference type="InterPro" id="IPR009057">
    <property type="entry name" value="Homeodomain-like_sf"/>
</dbReference>
<dbReference type="PROSITE" id="PS50071">
    <property type="entry name" value="HOMEOBOX_2"/>
    <property type="match status" value="1"/>
</dbReference>
<dbReference type="Gene3D" id="1.10.10.60">
    <property type="entry name" value="Homeodomain-like"/>
    <property type="match status" value="1"/>
</dbReference>
<keyword evidence="2" id="KW-0371">Homeobox</keyword>
<dbReference type="InterPro" id="IPR050649">
    <property type="entry name" value="Paired_Homeobox_TFs"/>
</dbReference>
<sequence length="110" mass="11941">MLLAVCLCDDQNKGNITHREVWFQNRRAKFRKQERLNQQKQAQQSNSQPNNSSTSSTSSSTNNCTDTTVTSMKEGSGGGGSSACIGKDTKPPVLTAINTDSKTVNGEYHS</sequence>
<gene>
    <name evidence="5" type="ORF">TNCT_426061</name>
</gene>
<reference evidence="5" key="1">
    <citation type="submission" date="2020-07" db="EMBL/GenBank/DDBJ databases">
        <title>Multicomponent nature underlies the extraordinary mechanical properties of spider dragline silk.</title>
        <authorList>
            <person name="Kono N."/>
            <person name="Nakamura H."/>
            <person name="Mori M."/>
            <person name="Yoshida Y."/>
            <person name="Ohtoshi R."/>
            <person name="Malay A.D."/>
            <person name="Moran D.A.P."/>
            <person name="Tomita M."/>
            <person name="Numata K."/>
            <person name="Arakawa K."/>
        </authorList>
    </citation>
    <scope>NUCLEOTIDE SEQUENCE</scope>
</reference>
<evidence type="ECO:0000313" key="6">
    <source>
        <dbReference type="Proteomes" id="UP000887116"/>
    </source>
</evidence>
<dbReference type="GO" id="GO:0000981">
    <property type="term" value="F:DNA-binding transcription factor activity, RNA polymerase II-specific"/>
    <property type="evidence" value="ECO:0007669"/>
    <property type="project" value="TreeGrafter"/>
</dbReference>
<dbReference type="GO" id="GO:0005634">
    <property type="term" value="C:nucleus"/>
    <property type="evidence" value="ECO:0007669"/>
    <property type="project" value="UniProtKB-SubCell"/>
</dbReference>
<dbReference type="SUPFAM" id="SSF46689">
    <property type="entry name" value="Homeodomain-like"/>
    <property type="match status" value="1"/>
</dbReference>
<proteinExistence type="predicted"/>
<evidence type="ECO:0000256" key="2">
    <source>
        <dbReference type="PROSITE-ProRule" id="PRU00108"/>
    </source>
</evidence>
<feature type="domain" description="Homeobox" evidence="4">
    <location>
        <begin position="20"/>
        <end position="33"/>
    </location>
</feature>